<evidence type="ECO:0000256" key="2">
    <source>
        <dbReference type="ARBA" id="ARBA00013194"/>
    </source>
</evidence>
<dbReference type="FunFam" id="3.10.50.40:FF:000025">
    <property type="entry name" value="Peptidylprolyl isomerase"/>
    <property type="match status" value="1"/>
</dbReference>
<feature type="domain" description="PPIase FKBP-type" evidence="7">
    <location>
        <begin position="76"/>
        <end position="164"/>
    </location>
</feature>
<keyword evidence="4 6" id="KW-0413">Isomerase</keyword>
<dbReference type="GO" id="GO:0005737">
    <property type="term" value="C:cytoplasm"/>
    <property type="evidence" value="ECO:0007669"/>
    <property type="project" value="TreeGrafter"/>
</dbReference>
<evidence type="ECO:0000313" key="9">
    <source>
        <dbReference type="Proteomes" id="UP000193642"/>
    </source>
</evidence>
<sequence>MKGMLFSTPTSTSTMGRRLTSIALFSGTALLFLWFFMNASQTAAPQKAVPSFIQISEGLSKQILKAGDGLHFPKKGDVVQMHYTGTLDDGSKFDSSRDRNEPFVTKIGVGQVIVGWDEGVPTMSLGEKAVLKIDAEKGYGERGYPPIIPRNSRLTFEVELLKIN</sequence>
<comment type="similarity">
    <text evidence="5">Belongs to the FKBP-type PPIase family. FKBP1 subfamily.</text>
</comment>
<dbReference type="InterPro" id="IPR050689">
    <property type="entry name" value="FKBP-type_PPIase"/>
</dbReference>
<evidence type="ECO:0000256" key="6">
    <source>
        <dbReference type="PROSITE-ProRule" id="PRU00277"/>
    </source>
</evidence>
<dbReference type="PROSITE" id="PS50059">
    <property type="entry name" value="FKBP_PPIASE"/>
    <property type="match status" value="1"/>
</dbReference>
<dbReference type="EMBL" id="MCGO01000030">
    <property type="protein sequence ID" value="ORY41931.1"/>
    <property type="molecule type" value="Genomic_DNA"/>
</dbReference>
<protein>
    <recommendedName>
        <fullName evidence="2 6">peptidylprolyl isomerase</fullName>
        <ecNumber evidence="2 6">5.2.1.8</ecNumber>
    </recommendedName>
</protein>
<evidence type="ECO:0000256" key="4">
    <source>
        <dbReference type="ARBA" id="ARBA00023235"/>
    </source>
</evidence>
<dbReference type="Gene3D" id="3.10.50.40">
    <property type="match status" value="1"/>
</dbReference>
<proteinExistence type="inferred from homology"/>
<dbReference type="EC" id="5.2.1.8" evidence="2 6"/>
<keyword evidence="3 6" id="KW-0697">Rotamase</keyword>
<dbReference type="Pfam" id="PF00254">
    <property type="entry name" value="FKBP_C"/>
    <property type="match status" value="1"/>
</dbReference>
<keyword evidence="9" id="KW-1185">Reference proteome</keyword>
<reference evidence="8 9" key="1">
    <citation type="submission" date="2016-07" db="EMBL/GenBank/DDBJ databases">
        <title>Pervasive Adenine N6-methylation of Active Genes in Fungi.</title>
        <authorList>
            <consortium name="DOE Joint Genome Institute"/>
            <person name="Mondo S.J."/>
            <person name="Dannebaum R.O."/>
            <person name="Kuo R.C."/>
            <person name="Labutti K."/>
            <person name="Haridas S."/>
            <person name="Kuo A."/>
            <person name="Salamov A."/>
            <person name="Ahrendt S.R."/>
            <person name="Lipzen A."/>
            <person name="Sullivan W."/>
            <person name="Andreopoulos W.B."/>
            <person name="Clum A."/>
            <person name="Lindquist E."/>
            <person name="Daum C."/>
            <person name="Ramamoorthy G.K."/>
            <person name="Gryganskyi A."/>
            <person name="Culley D."/>
            <person name="Magnuson J.K."/>
            <person name="James T.Y."/>
            <person name="O'Malley M.A."/>
            <person name="Stajich J.E."/>
            <person name="Spatafora J.W."/>
            <person name="Visel A."/>
            <person name="Grigoriev I.V."/>
        </authorList>
    </citation>
    <scope>NUCLEOTIDE SEQUENCE [LARGE SCALE GENOMIC DNA]</scope>
    <source>
        <strain evidence="8 9">JEL800</strain>
    </source>
</reference>
<evidence type="ECO:0000313" key="8">
    <source>
        <dbReference type="EMBL" id="ORY41931.1"/>
    </source>
</evidence>
<dbReference type="Proteomes" id="UP000193642">
    <property type="component" value="Unassembled WGS sequence"/>
</dbReference>
<comment type="catalytic activity">
    <reaction evidence="1 6">
        <text>[protein]-peptidylproline (omega=180) = [protein]-peptidylproline (omega=0)</text>
        <dbReference type="Rhea" id="RHEA:16237"/>
        <dbReference type="Rhea" id="RHEA-COMP:10747"/>
        <dbReference type="Rhea" id="RHEA-COMP:10748"/>
        <dbReference type="ChEBI" id="CHEBI:83833"/>
        <dbReference type="ChEBI" id="CHEBI:83834"/>
        <dbReference type="EC" id="5.2.1.8"/>
    </reaction>
</comment>
<dbReference type="OrthoDB" id="1902587at2759"/>
<dbReference type="PANTHER" id="PTHR10516">
    <property type="entry name" value="PEPTIDYL-PROLYL CIS-TRANS ISOMERASE"/>
    <property type="match status" value="1"/>
</dbReference>
<dbReference type="InterPro" id="IPR046357">
    <property type="entry name" value="PPIase_dom_sf"/>
</dbReference>
<evidence type="ECO:0000256" key="3">
    <source>
        <dbReference type="ARBA" id="ARBA00023110"/>
    </source>
</evidence>
<dbReference type="SUPFAM" id="SSF54534">
    <property type="entry name" value="FKBP-like"/>
    <property type="match status" value="1"/>
</dbReference>
<dbReference type="STRING" id="329046.A0A1Y2C4J1"/>
<dbReference type="InterPro" id="IPR001179">
    <property type="entry name" value="PPIase_FKBP_dom"/>
</dbReference>
<comment type="caution">
    <text evidence="8">The sequence shown here is derived from an EMBL/GenBank/DDBJ whole genome shotgun (WGS) entry which is preliminary data.</text>
</comment>
<gene>
    <name evidence="8" type="ORF">BCR33DRAFT_680724</name>
</gene>
<name>A0A1Y2C4J1_9FUNG</name>
<dbReference type="AlphaFoldDB" id="A0A1Y2C4J1"/>
<accession>A0A1Y2C4J1</accession>
<organism evidence="8 9">
    <name type="scientific">Rhizoclosmatium globosum</name>
    <dbReference type="NCBI Taxonomy" id="329046"/>
    <lineage>
        <taxon>Eukaryota</taxon>
        <taxon>Fungi</taxon>
        <taxon>Fungi incertae sedis</taxon>
        <taxon>Chytridiomycota</taxon>
        <taxon>Chytridiomycota incertae sedis</taxon>
        <taxon>Chytridiomycetes</taxon>
        <taxon>Chytridiales</taxon>
        <taxon>Chytriomycetaceae</taxon>
        <taxon>Rhizoclosmatium</taxon>
    </lineage>
</organism>
<evidence type="ECO:0000259" key="7">
    <source>
        <dbReference type="PROSITE" id="PS50059"/>
    </source>
</evidence>
<dbReference type="GO" id="GO:0003755">
    <property type="term" value="F:peptidyl-prolyl cis-trans isomerase activity"/>
    <property type="evidence" value="ECO:0007669"/>
    <property type="project" value="UniProtKB-KW"/>
</dbReference>
<dbReference type="PANTHER" id="PTHR10516:SF443">
    <property type="entry name" value="FK506-BINDING PROTEIN 59-RELATED"/>
    <property type="match status" value="1"/>
</dbReference>
<evidence type="ECO:0000256" key="5">
    <source>
        <dbReference type="ARBA" id="ARBA00038106"/>
    </source>
</evidence>
<evidence type="ECO:0000256" key="1">
    <source>
        <dbReference type="ARBA" id="ARBA00000971"/>
    </source>
</evidence>